<keyword evidence="1" id="KW-0472">Membrane</keyword>
<gene>
    <name evidence="2" type="ORF">PRUPE_6G173800</name>
</gene>
<evidence type="ECO:0000256" key="1">
    <source>
        <dbReference type="SAM" id="Phobius"/>
    </source>
</evidence>
<feature type="transmembrane region" description="Helical" evidence="1">
    <location>
        <begin position="9"/>
        <end position="28"/>
    </location>
</feature>
<dbReference type="AlphaFoldDB" id="A0A251NRT8"/>
<reference evidence="2 3" key="1">
    <citation type="journal article" date="2013" name="Nat. Genet.">
        <title>The high-quality draft genome of peach (Prunus persica) identifies unique patterns of genetic diversity, domestication and genome evolution.</title>
        <authorList>
            <consortium name="International Peach Genome Initiative"/>
            <person name="Verde I."/>
            <person name="Abbott A.G."/>
            <person name="Scalabrin S."/>
            <person name="Jung S."/>
            <person name="Shu S."/>
            <person name="Marroni F."/>
            <person name="Zhebentyayeva T."/>
            <person name="Dettori M.T."/>
            <person name="Grimwood J."/>
            <person name="Cattonaro F."/>
            <person name="Zuccolo A."/>
            <person name="Rossini L."/>
            <person name="Jenkins J."/>
            <person name="Vendramin E."/>
            <person name="Meisel L.A."/>
            <person name="Decroocq V."/>
            <person name="Sosinski B."/>
            <person name="Prochnik S."/>
            <person name="Mitros T."/>
            <person name="Policriti A."/>
            <person name="Cipriani G."/>
            <person name="Dondini L."/>
            <person name="Ficklin S."/>
            <person name="Goodstein D.M."/>
            <person name="Xuan P."/>
            <person name="Del Fabbro C."/>
            <person name="Aramini V."/>
            <person name="Copetti D."/>
            <person name="Gonzalez S."/>
            <person name="Horner D.S."/>
            <person name="Falchi R."/>
            <person name="Lucas S."/>
            <person name="Mica E."/>
            <person name="Maldonado J."/>
            <person name="Lazzari B."/>
            <person name="Bielenberg D."/>
            <person name="Pirona R."/>
            <person name="Miculan M."/>
            <person name="Barakat A."/>
            <person name="Testolin R."/>
            <person name="Stella A."/>
            <person name="Tartarini S."/>
            <person name="Tonutti P."/>
            <person name="Arus P."/>
            <person name="Orellana A."/>
            <person name="Wells C."/>
            <person name="Main D."/>
            <person name="Vizzotto G."/>
            <person name="Silva H."/>
            <person name="Salamini F."/>
            <person name="Schmutz J."/>
            <person name="Morgante M."/>
            <person name="Rokhsar D.S."/>
        </authorList>
    </citation>
    <scope>NUCLEOTIDE SEQUENCE [LARGE SCALE GENOMIC DNA]</scope>
    <source>
        <strain evidence="3">cv. Nemared</strain>
    </source>
</reference>
<sequence length="177" mass="19747">MSANILSLSYVRVLFCCFCFFIVVHPLFSLNDNPTILFCCFCFFMVVHLVFPQSQPHCHIHAFVLPLAIECSTDFSSLVLVSLKTNVCEMASWFWECGIFLDPSFDHMSMMRLLLLPHSHSSVSSGVFTNFCSSGRGAYHGGSDGGNVDGDNSWLKLTLLDRVRVYSVVGLLFVGLI</sequence>
<accession>A0A251NRT8</accession>
<proteinExistence type="predicted"/>
<keyword evidence="3" id="KW-1185">Reference proteome</keyword>
<feature type="transmembrane region" description="Helical" evidence="1">
    <location>
        <begin position="34"/>
        <end position="51"/>
    </location>
</feature>
<keyword evidence="1" id="KW-0812">Transmembrane</keyword>
<evidence type="ECO:0000313" key="3">
    <source>
        <dbReference type="Proteomes" id="UP000006882"/>
    </source>
</evidence>
<name>A0A251NRT8_PRUPE</name>
<evidence type="ECO:0000313" key="2">
    <source>
        <dbReference type="EMBL" id="ONI02031.1"/>
    </source>
</evidence>
<organism evidence="2 3">
    <name type="scientific">Prunus persica</name>
    <name type="common">Peach</name>
    <name type="synonym">Amygdalus persica</name>
    <dbReference type="NCBI Taxonomy" id="3760"/>
    <lineage>
        <taxon>Eukaryota</taxon>
        <taxon>Viridiplantae</taxon>
        <taxon>Streptophyta</taxon>
        <taxon>Embryophyta</taxon>
        <taxon>Tracheophyta</taxon>
        <taxon>Spermatophyta</taxon>
        <taxon>Magnoliopsida</taxon>
        <taxon>eudicotyledons</taxon>
        <taxon>Gunneridae</taxon>
        <taxon>Pentapetalae</taxon>
        <taxon>rosids</taxon>
        <taxon>fabids</taxon>
        <taxon>Rosales</taxon>
        <taxon>Rosaceae</taxon>
        <taxon>Amygdaloideae</taxon>
        <taxon>Amygdaleae</taxon>
        <taxon>Prunus</taxon>
    </lineage>
</organism>
<protein>
    <submittedName>
        <fullName evidence="2">Uncharacterized protein</fullName>
    </submittedName>
</protein>
<keyword evidence="1" id="KW-1133">Transmembrane helix</keyword>
<dbReference type="Proteomes" id="UP000006882">
    <property type="component" value="Chromosome G6"/>
</dbReference>
<dbReference type="EMBL" id="CM007656">
    <property type="protein sequence ID" value="ONI02031.1"/>
    <property type="molecule type" value="Genomic_DNA"/>
</dbReference>
<dbReference type="Gramene" id="ONI02031">
    <property type="protein sequence ID" value="ONI02031"/>
    <property type="gene ID" value="PRUPE_6G173800"/>
</dbReference>